<dbReference type="SMART" id="SM00184">
    <property type="entry name" value="RING"/>
    <property type="match status" value="1"/>
</dbReference>
<keyword evidence="2 4" id="KW-0863">Zinc-finger</keyword>
<dbReference type="InterPro" id="IPR018957">
    <property type="entry name" value="Znf_C3HC4_RING-type"/>
</dbReference>
<dbReference type="InterPro" id="IPR009689">
    <property type="entry name" value="DUF1280"/>
</dbReference>
<dbReference type="Pfam" id="PF00097">
    <property type="entry name" value="zf-C3HC4"/>
    <property type="match status" value="1"/>
</dbReference>
<sequence>MDYLTKLSLICRICGEYIRKDSVDVCKYSERIENSFYININIDTKNVYPQKMCRKCYIIMRNIEKGSSTSVKVVEWPLPCADKCSCFSKDSGRKVKKCKPGRPCIIERNQKRWTRPIINSLIASIPEQTLRLNAIDIDPVSNPHLDLCICNLCNNIMYKPLILKECHHSFCSVCIFKEIEGKLETETKCFICNQHIPLFTIVNSVNVTQLIERIILGCNKQCKLKFAVKDNELKKLHEEICIGDQLLLTPISKKNNVGLDTTLADVFLLKDNDAIPQIVEDAALHVTKQKLVISESNFIAFPSGGPRPLYFTSNLMAYKEGSDVSKRTINKRHQAVLNSLNVTSGMPSTTKIQQTSAILNSFEVKDQVKILKMSDIPLSVISAKEMISMKAHMGITYSNMKILARWLKTKDIKCASNKKQRKVAKSWSGEDWVVCNAPFNFLLKDSSDSFEVKNAPWGYIKDLPSHIINKLNLLKKKNLLQHSNIKNDEIHIKIGGDYGGGSFKMCYQIVNVDKPNARRNTNVFSIFEAKEYKPNLIVGLSMFTQQINQLQSLCWNEKKIRVFIFGDYKFLCSAYGITGANGRHACLFCHITRAEMKKPYAQQISNCSSRTLETLDADLQKFIQKGQIPRFAKYCNNVIDSTLFNIPLTQVGIPSLHISLGIYLKFFNMLEDGCHLIDIKIAAKMCLKNKTVNDKSFDEYIEVQLKIYEQEKIISEYCEKIKLIHEAMATQVLRSPENKEYLNEIFQPRVIHFMEKKNAKLIELEELKTKTFEKSHGPLVKNLDEVLCGLNVQRQAYYGKCFIGNHVHKMLKLNSVLHLCNSIPKIVTDLGFIDIDVHNEAKILSEKFVNLFSKYGTCYNFMNSSEIINNNPLLELEGAIGELMSYFRKTWPNESITPKMHLFEKHCVDFIRNWGLGLDIYGEQGLESMHAEFNSMNSTFCHMKGKQRLQSILSNHYVKNFPEALEIRPTAQERKTYKRKAL</sequence>
<evidence type="ECO:0000313" key="7">
    <source>
        <dbReference type="RefSeq" id="XP_065663674.1"/>
    </source>
</evidence>
<keyword evidence="3" id="KW-0862">Zinc</keyword>
<dbReference type="PROSITE" id="PS50089">
    <property type="entry name" value="ZF_RING_2"/>
    <property type="match status" value="1"/>
</dbReference>
<keyword evidence="1" id="KW-0479">Metal-binding</keyword>
<dbReference type="Gene3D" id="3.30.40.10">
    <property type="entry name" value="Zinc/RING finger domain, C3HC4 (zinc finger)"/>
    <property type="match status" value="1"/>
</dbReference>
<dbReference type="InterPro" id="IPR017907">
    <property type="entry name" value="Znf_RING_CS"/>
</dbReference>
<organism evidence="6 7">
    <name type="scientific">Hydra vulgaris</name>
    <name type="common">Hydra</name>
    <name type="synonym">Hydra attenuata</name>
    <dbReference type="NCBI Taxonomy" id="6087"/>
    <lineage>
        <taxon>Eukaryota</taxon>
        <taxon>Metazoa</taxon>
        <taxon>Cnidaria</taxon>
        <taxon>Hydrozoa</taxon>
        <taxon>Hydroidolina</taxon>
        <taxon>Anthoathecata</taxon>
        <taxon>Aplanulata</taxon>
        <taxon>Hydridae</taxon>
        <taxon>Hydra</taxon>
    </lineage>
</organism>
<dbReference type="RefSeq" id="XP_065663674.1">
    <property type="nucleotide sequence ID" value="XM_065807602.1"/>
</dbReference>
<evidence type="ECO:0000256" key="3">
    <source>
        <dbReference type="ARBA" id="ARBA00022833"/>
    </source>
</evidence>
<name>A0ABM4CP96_HYDVU</name>
<reference evidence="7" key="1">
    <citation type="submission" date="2025-08" db="UniProtKB">
        <authorList>
            <consortium name="RefSeq"/>
        </authorList>
    </citation>
    <scope>IDENTIFICATION</scope>
</reference>
<dbReference type="PROSITE" id="PS00518">
    <property type="entry name" value="ZF_RING_1"/>
    <property type="match status" value="1"/>
</dbReference>
<dbReference type="InterPro" id="IPR001841">
    <property type="entry name" value="Znf_RING"/>
</dbReference>
<evidence type="ECO:0000256" key="1">
    <source>
        <dbReference type="ARBA" id="ARBA00022723"/>
    </source>
</evidence>
<evidence type="ECO:0000259" key="5">
    <source>
        <dbReference type="PROSITE" id="PS50089"/>
    </source>
</evidence>
<dbReference type="GeneID" id="136085867"/>
<proteinExistence type="predicted"/>
<evidence type="ECO:0000313" key="6">
    <source>
        <dbReference type="Proteomes" id="UP001652625"/>
    </source>
</evidence>
<dbReference type="InterPro" id="IPR013083">
    <property type="entry name" value="Znf_RING/FYVE/PHD"/>
</dbReference>
<accession>A0ABM4CP96</accession>
<dbReference type="PANTHER" id="PTHR31424:SF6">
    <property type="match status" value="1"/>
</dbReference>
<keyword evidence="6" id="KW-1185">Reference proteome</keyword>
<dbReference type="Pfam" id="PF06918">
    <property type="entry name" value="DUF1280"/>
    <property type="match status" value="1"/>
</dbReference>
<dbReference type="SUPFAM" id="SSF57850">
    <property type="entry name" value="RING/U-box"/>
    <property type="match status" value="1"/>
</dbReference>
<protein>
    <submittedName>
        <fullName evidence="7">Uncharacterized protein LOC136085867 isoform X1</fullName>
    </submittedName>
</protein>
<dbReference type="Proteomes" id="UP001652625">
    <property type="component" value="Chromosome 10"/>
</dbReference>
<gene>
    <name evidence="7" type="primary">LOC136085867</name>
</gene>
<evidence type="ECO:0000256" key="2">
    <source>
        <dbReference type="ARBA" id="ARBA00022771"/>
    </source>
</evidence>
<dbReference type="PANTHER" id="PTHR31424">
    <property type="entry name" value="PROTEIN CBG23806"/>
    <property type="match status" value="1"/>
</dbReference>
<evidence type="ECO:0000256" key="4">
    <source>
        <dbReference type="PROSITE-ProRule" id="PRU00175"/>
    </source>
</evidence>
<feature type="domain" description="RING-type" evidence="5">
    <location>
        <begin position="150"/>
        <end position="193"/>
    </location>
</feature>